<accession>A0AAD7I691</accession>
<evidence type="ECO:0000313" key="2">
    <source>
        <dbReference type="EMBL" id="KAJ7736038.1"/>
    </source>
</evidence>
<evidence type="ECO:0000313" key="3">
    <source>
        <dbReference type="Proteomes" id="UP001215280"/>
    </source>
</evidence>
<evidence type="ECO:0000256" key="1">
    <source>
        <dbReference type="SAM" id="MobiDB-lite"/>
    </source>
</evidence>
<dbReference type="EMBL" id="JARJLG010000151">
    <property type="protein sequence ID" value="KAJ7736038.1"/>
    <property type="molecule type" value="Genomic_DNA"/>
</dbReference>
<dbReference type="AlphaFoldDB" id="A0AAD7I691"/>
<gene>
    <name evidence="2" type="ORF">DFH07DRAFT_779826</name>
</gene>
<protein>
    <submittedName>
        <fullName evidence="2">Uncharacterized protein</fullName>
    </submittedName>
</protein>
<proteinExistence type="predicted"/>
<organism evidence="2 3">
    <name type="scientific">Mycena maculata</name>
    <dbReference type="NCBI Taxonomy" id="230809"/>
    <lineage>
        <taxon>Eukaryota</taxon>
        <taxon>Fungi</taxon>
        <taxon>Dikarya</taxon>
        <taxon>Basidiomycota</taxon>
        <taxon>Agaricomycotina</taxon>
        <taxon>Agaricomycetes</taxon>
        <taxon>Agaricomycetidae</taxon>
        <taxon>Agaricales</taxon>
        <taxon>Marasmiineae</taxon>
        <taxon>Mycenaceae</taxon>
        <taxon>Mycena</taxon>
    </lineage>
</organism>
<dbReference type="Proteomes" id="UP001215280">
    <property type="component" value="Unassembled WGS sequence"/>
</dbReference>
<sequence length="401" mass="44791">MPAGDWEAPKSKIGGRVGRKEDAHASAEAQKYFDSVWQRAGADHKYLKIDTRDEVWAVISRSSTFTIGKKPVTDLNHGRCPSNSNWGQDAVLLALYGVRAKARQGSIGQLKIRCKWTLLWSELERHVKTDQGEQEETVCAFYTRERVQNGEMLKEVLSLGMARGPLNALFFAHVPRIEEAVAVSPYGINTLPGVAECPLVASEQSFSHPNQLHDATFHCRSGPFIHTRSMRRAASNWTGINEKRKRKRGRARHDQSAHQAITPRWSHTFVSTFRVPQWDRPCNTTYLPTYRSSGANSGKSEMIGTLKTLLAHHRSALSAHHFLLVIQPVVAPTLQRFHAGCRVRVLPERHPKDLRRDRDRLGWAGQARAREMSGGAFPAAIDVASPSFPWKGRGGGVMGSI</sequence>
<feature type="region of interest" description="Disordered" evidence="1">
    <location>
        <begin position="1"/>
        <end position="21"/>
    </location>
</feature>
<name>A0AAD7I691_9AGAR</name>
<comment type="caution">
    <text evidence="2">The sequence shown here is derived from an EMBL/GenBank/DDBJ whole genome shotgun (WGS) entry which is preliminary data.</text>
</comment>
<reference evidence="2" key="1">
    <citation type="submission" date="2023-03" db="EMBL/GenBank/DDBJ databases">
        <title>Massive genome expansion in bonnet fungi (Mycena s.s.) driven by repeated elements and novel gene families across ecological guilds.</title>
        <authorList>
            <consortium name="Lawrence Berkeley National Laboratory"/>
            <person name="Harder C.B."/>
            <person name="Miyauchi S."/>
            <person name="Viragh M."/>
            <person name="Kuo A."/>
            <person name="Thoen E."/>
            <person name="Andreopoulos B."/>
            <person name="Lu D."/>
            <person name="Skrede I."/>
            <person name="Drula E."/>
            <person name="Henrissat B."/>
            <person name="Morin E."/>
            <person name="Kohler A."/>
            <person name="Barry K."/>
            <person name="LaButti K."/>
            <person name="Morin E."/>
            <person name="Salamov A."/>
            <person name="Lipzen A."/>
            <person name="Mereny Z."/>
            <person name="Hegedus B."/>
            <person name="Baldrian P."/>
            <person name="Stursova M."/>
            <person name="Weitz H."/>
            <person name="Taylor A."/>
            <person name="Grigoriev I.V."/>
            <person name="Nagy L.G."/>
            <person name="Martin F."/>
            <person name="Kauserud H."/>
        </authorList>
    </citation>
    <scope>NUCLEOTIDE SEQUENCE</scope>
    <source>
        <strain evidence="2">CBHHK188m</strain>
    </source>
</reference>
<keyword evidence="3" id="KW-1185">Reference proteome</keyword>